<dbReference type="RefSeq" id="XP_024769694.1">
    <property type="nucleotide sequence ID" value="XM_024912225.1"/>
</dbReference>
<feature type="compositionally biased region" description="Basic and acidic residues" evidence="2">
    <location>
        <begin position="1121"/>
        <end position="1135"/>
    </location>
</feature>
<evidence type="ECO:0000256" key="1">
    <source>
        <dbReference type="ARBA" id="ARBA00011353"/>
    </source>
</evidence>
<dbReference type="InterPro" id="IPR016197">
    <property type="entry name" value="Chromo-like_dom_sf"/>
</dbReference>
<feature type="region of interest" description="Disordered" evidence="2">
    <location>
        <begin position="1458"/>
        <end position="1478"/>
    </location>
</feature>
<dbReference type="GeneID" id="36620784"/>
<name>A0A2T3ZYX4_TRIHA</name>
<dbReference type="Proteomes" id="UP000241690">
    <property type="component" value="Unassembled WGS sequence"/>
</dbReference>
<protein>
    <recommendedName>
        <fullName evidence="3">Chromo domain-containing protein</fullName>
    </recommendedName>
</protein>
<feature type="compositionally biased region" description="Polar residues" evidence="2">
    <location>
        <begin position="320"/>
        <end position="341"/>
    </location>
</feature>
<dbReference type="PANTHER" id="PTHR21561">
    <property type="entry name" value="INO80 COMPLEX SUBUNIT B"/>
    <property type="match status" value="1"/>
</dbReference>
<organism evidence="4 5">
    <name type="scientific">Trichoderma harzianum CBS 226.95</name>
    <dbReference type="NCBI Taxonomy" id="983964"/>
    <lineage>
        <taxon>Eukaryota</taxon>
        <taxon>Fungi</taxon>
        <taxon>Dikarya</taxon>
        <taxon>Ascomycota</taxon>
        <taxon>Pezizomycotina</taxon>
        <taxon>Sordariomycetes</taxon>
        <taxon>Hypocreomycetidae</taxon>
        <taxon>Hypocreales</taxon>
        <taxon>Hypocreaceae</taxon>
        <taxon>Trichoderma</taxon>
    </lineage>
</organism>
<dbReference type="SMART" id="SM01406">
    <property type="entry name" value="PAPA-1"/>
    <property type="match status" value="1"/>
</dbReference>
<sequence>MASGGDSDDEISITSTDVENSDELFADKVLAERLVNGEPRCLIQWKDLPIEEATWEPRENVTDELMGIWEKNKADQRNGLVPKFRLQDWKDAFTKSYESKLARHHLRNIVRARRGYPQTPMMTMNEFLQLLSDYPDEEEEEAGQAGPSLAQISVQQSLLENPPASHTNQSAIIPETSAILIEDSPSPQETIQEGLFGTPGPDETRTTSPPEKLAVNPPAPLKSALKSAETTTRASVRFILPPEETSREVPRRHIPSNRVAAARPTGYANVFAGGRTRKGRGTLSEAAANPEVNPKFLNSRLRRKIELQRRDREGIKAPASQPSELISLDHNNPQLMPSANGSKDDDQTNGKRRSPTKGVAHWEDEPMDIDPSDSLFVSDQTPSPAPDASDDEMTQPDTDISEEQPEYQAVSKTVQLGPEKLNTVTLSFDGIPQERGLAWADQFRSDERLVFTHTCNSRDLFCQTGLNGGLSVVQLCEGTVVSYTELNALKSLASNLRLGSLGLLSCSENFCVYMFFPENTDGQATQDCDDIVLKYHIFKPVDSLTPSMLASASQLMVPDKSDKGSAFWSRPLNEIFGQKYEQLLPVHARDGEKHNFYLAFPNRAEQEAFLLTGWLRDNRSDCDIRVSYAGGSWSSFIKLPNGVVIIHEDMLWAIRKIPRLNDLLHGRRTHFTFWTFSRSLLPVHPLGSEGSPASPPGDIRLYRVFDPGAAFLITPSFLVSEPEHAYSFLKWFWNNYVKTFDVSRPRKLVLCAKIDEWMNNLYLEQTAMRRKHPVNASEEELSAKGISDKAIECRWKSFKLIQQLIADAPNGNSRSIILAPEAIDGNDEQSLVNWFGEWSTLNIEQYRRYTVIGCGWQTETRRSRTLQAPIYEDGVVNDPDEALSGVPSQPEPLSPPSGPRAAKDDESKYIKTRLFEIIEEFKRGLYTPVKLYLYPVGYSTSDVGFRLGDIKQRYYTYEQWFEYHWRVFNISHRGPLNTYAGLFYTFDEQQASSRTFHNVQRSPWAALLRPVNPHMRPWKNLELFIWDINYLESSRKGKTFCYADLPEGQQRLIDHIQQRARDRLPLEKVWVGAVGARPSGASALNVTIQWLDSVLTMVKDWIPAPAYEISSRGWSLVTPERSSEHREDRSGEIVHGKRNRGGKKSYVIDSSPDDEEEEEEEEEVVVEDDDEDDEEEDDDDEEDTRADEDDEMEELGDEDAEGEDEMEVDAEGEEDADGDIDMAPKPVGRPSAKTSRITKSRPTVKVTSSRVNRDEDEDEDEEDEDDDDELSDPADSDIGDDTIVYGNQDMEDEDAEGEEIEVAGDEEEVEEDDEIAMQQEANGDSELDSEEGSRAETPDLAKMTKRQRARFEDIPQEFMKLPDEIQVKKVFTAEELSMRRQEMARRRRNLSEKRNEEVKMETINKLLKKQAPKINRKAAAADAQEGDSQKANPIFIRWVSNKSGNRVAVPEEIIEGPAGAVFGDKGKPSLGKPVVEVA</sequence>
<evidence type="ECO:0000313" key="4">
    <source>
        <dbReference type="EMBL" id="PTB50017.1"/>
    </source>
</evidence>
<feature type="region of interest" description="Disordered" evidence="2">
    <location>
        <begin position="189"/>
        <end position="232"/>
    </location>
</feature>
<dbReference type="Gene3D" id="2.40.50.40">
    <property type="match status" value="1"/>
</dbReference>
<feature type="region of interest" description="Disordered" evidence="2">
    <location>
        <begin position="1408"/>
        <end position="1428"/>
    </location>
</feature>
<feature type="compositionally biased region" description="Pro residues" evidence="2">
    <location>
        <begin position="889"/>
        <end position="898"/>
    </location>
</feature>
<dbReference type="STRING" id="983964.A0A2T3ZYX4"/>
<feature type="region of interest" description="Disordered" evidence="2">
    <location>
        <begin position="307"/>
        <end position="406"/>
    </location>
</feature>
<dbReference type="InterPro" id="IPR006880">
    <property type="entry name" value="INO80B_C"/>
</dbReference>
<accession>A0A2T3ZYX4</accession>
<dbReference type="EMBL" id="KZ679689">
    <property type="protein sequence ID" value="PTB50017.1"/>
    <property type="molecule type" value="Genomic_DNA"/>
</dbReference>
<dbReference type="SUPFAM" id="SSF54160">
    <property type="entry name" value="Chromo domain-like"/>
    <property type="match status" value="1"/>
</dbReference>
<gene>
    <name evidence="4" type="ORF">M431DRAFT_124687</name>
</gene>
<dbReference type="PROSITE" id="PS50013">
    <property type="entry name" value="CHROMO_2"/>
    <property type="match status" value="1"/>
</dbReference>
<dbReference type="InterPro" id="IPR000953">
    <property type="entry name" value="Chromo/chromo_shadow_dom"/>
</dbReference>
<feature type="region of interest" description="Disordered" evidence="2">
    <location>
        <begin position="1114"/>
        <end position="1346"/>
    </location>
</feature>
<evidence type="ECO:0000313" key="5">
    <source>
        <dbReference type="Proteomes" id="UP000241690"/>
    </source>
</evidence>
<dbReference type="PANTHER" id="PTHR21561:SF12">
    <property type="entry name" value="INO80 COMPLEX SUBUNIT B"/>
    <property type="match status" value="1"/>
</dbReference>
<dbReference type="GO" id="GO:0006338">
    <property type="term" value="P:chromatin remodeling"/>
    <property type="evidence" value="ECO:0007669"/>
    <property type="project" value="InterPro"/>
</dbReference>
<dbReference type="Pfam" id="PF04795">
    <property type="entry name" value="PAPA-1"/>
    <property type="match status" value="1"/>
</dbReference>
<dbReference type="SMART" id="SM00298">
    <property type="entry name" value="CHROMO"/>
    <property type="match status" value="1"/>
</dbReference>
<feature type="domain" description="Chromo" evidence="3">
    <location>
        <begin position="24"/>
        <end position="61"/>
    </location>
</feature>
<comment type="subunit">
    <text evidence="1">Component of the NuA4 histone acetyltransferase complex.</text>
</comment>
<evidence type="ECO:0000256" key="2">
    <source>
        <dbReference type="SAM" id="MobiDB-lite"/>
    </source>
</evidence>
<feature type="compositionally biased region" description="Acidic residues" evidence="2">
    <location>
        <begin position="1151"/>
        <end position="1220"/>
    </location>
</feature>
<dbReference type="GO" id="GO:0031011">
    <property type="term" value="C:Ino80 complex"/>
    <property type="evidence" value="ECO:0007669"/>
    <property type="project" value="InterPro"/>
</dbReference>
<keyword evidence="5" id="KW-1185">Reference proteome</keyword>
<feature type="compositionally biased region" description="Acidic residues" evidence="2">
    <location>
        <begin position="1254"/>
        <end position="1280"/>
    </location>
</feature>
<dbReference type="InterPro" id="IPR029523">
    <property type="entry name" value="INO80B/Ies2"/>
</dbReference>
<proteinExistence type="predicted"/>
<reference evidence="4 5" key="1">
    <citation type="submission" date="2016-07" db="EMBL/GenBank/DDBJ databases">
        <title>Multiple horizontal gene transfer events from other fungi enriched the ability of initially mycotrophic Trichoderma (Ascomycota) to feed on dead plant biomass.</title>
        <authorList>
            <consortium name="DOE Joint Genome Institute"/>
            <person name="Aerts A."/>
            <person name="Atanasova L."/>
            <person name="Chenthamara K."/>
            <person name="Zhang J."/>
            <person name="Grujic M."/>
            <person name="Henrissat B."/>
            <person name="Kuo A."/>
            <person name="Salamov A."/>
            <person name="Lipzen A."/>
            <person name="Labutti K."/>
            <person name="Barry K."/>
            <person name="Miao Y."/>
            <person name="Rahimi M.J."/>
            <person name="Shen Q."/>
            <person name="Grigoriev I.V."/>
            <person name="Kubicek C.P."/>
            <person name="Druzhinina I.S."/>
        </authorList>
    </citation>
    <scope>NUCLEOTIDE SEQUENCE [LARGE SCALE GENOMIC DNA]</scope>
    <source>
        <strain evidence="4 5">CBS 226.95</strain>
    </source>
</reference>
<feature type="compositionally biased region" description="Acidic residues" evidence="2">
    <location>
        <begin position="388"/>
        <end position="405"/>
    </location>
</feature>
<feature type="compositionally biased region" description="Polar residues" evidence="2">
    <location>
        <begin position="1232"/>
        <end position="1250"/>
    </location>
</feature>
<feature type="compositionally biased region" description="Acidic residues" evidence="2">
    <location>
        <begin position="1289"/>
        <end position="1315"/>
    </location>
</feature>
<feature type="region of interest" description="Disordered" evidence="2">
    <location>
        <begin position="875"/>
        <end position="905"/>
    </location>
</feature>
<evidence type="ECO:0000259" key="3">
    <source>
        <dbReference type="PROSITE" id="PS50013"/>
    </source>
</evidence>